<dbReference type="InterPro" id="IPR005490">
    <property type="entry name" value="LD_TPept_cat_dom"/>
</dbReference>
<gene>
    <name evidence="9" type="ORF">AN619_01740</name>
</gene>
<dbReference type="RefSeq" id="WP_068554152.1">
    <property type="nucleotide sequence ID" value="NZ_LOEE01000004.1"/>
</dbReference>
<accession>A0A140LDM3</accession>
<dbReference type="Gene3D" id="2.40.440.10">
    <property type="entry name" value="L,D-transpeptidase catalytic domain-like"/>
    <property type="match status" value="1"/>
</dbReference>
<evidence type="ECO:0000313" key="10">
    <source>
        <dbReference type="Proteomes" id="UP000070456"/>
    </source>
</evidence>
<evidence type="ECO:0000256" key="2">
    <source>
        <dbReference type="ARBA" id="ARBA00022679"/>
    </source>
</evidence>
<evidence type="ECO:0000256" key="1">
    <source>
        <dbReference type="ARBA" id="ARBA00004752"/>
    </source>
</evidence>
<keyword evidence="5 6" id="KW-0961">Cell wall biogenesis/degradation</keyword>
<evidence type="ECO:0000259" key="8">
    <source>
        <dbReference type="PROSITE" id="PS52029"/>
    </source>
</evidence>
<keyword evidence="3 6" id="KW-0133">Cell shape</keyword>
<sequence>MKKGIWFLILMLIFTGCKMEVVISKAEPTDPPPAVQEETIINSENQGENDISQEDDVEENINDIDIQDDENITDRAESQNKTEEEQLLPQEAVEQQIHRAESAAAGIYVTIQKFETQLPETIHKNLAYDQYPMAYNYFLVWGSNINIRELPHTGAKVLRKALIFEKLNLAEAVRGEFLKKYKSDLWYKVYWREGEEVKQGYVFGALGEPREFQFHKMEQVIQRLKQEVENGKTAFVSNYKNRNGLAPAYKGKNEDHYGTLRHQSAPAYLAPDVNADFLYIPDGTLLTILEENKKFYKVATPNFEGQYWIPKKYVSLKNSLKQLRQVIVVDRKNQNQGVFEYKDGQWHLISYTLATTGAKEKYKFETPLGYYMAIEKKPKFLYLDDITKEIAGYAPYAIRFTGGAYIHGIPVDFEKKEGKLIDPGHKEYLFTLGTVPRSHKCVRNYTSHAEFLYNWIEIGSSAVIVIE</sequence>
<dbReference type="GO" id="GO:0009252">
    <property type="term" value="P:peptidoglycan biosynthetic process"/>
    <property type="evidence" value="ECO:0007669"/>
    <property type="project" value="UniProtKB-UniPathway"/>
</dbReference>
<comment type="caution">
    <text evidence="9">The sequence shown here is derived from an EMBL/GenBank/DDBJ whole genome shotgun (WGS) entry which is preliminary data.</text>
</comment>
<evidence type="ECO:0000256" key="6">
    <source>
        <dbReference type="PROSITE-ProRule" id="PRU01373"/>
    </source>
</evidence>
<dbReference type="OrthoDB" id="92744at2"/>
<protein>
    <recommendedName>
        <fullName evidence="8">L,D-TPase catalytic domain-containing protein</fullName>
    </recommendedName>
</protein>
<dbReference type="GO" id="GO:0016740">
    <property type="term" value="F:transferase activity"/>
    <property type="evidence" value="ECO:0007669"/>
    <property type="project" value="UniProtKB-KW"/>
</dbReference>
<evidence type="ECO:0000313" key="9">
    <source>
        <dbReference type="EMBL" id="KXG78648.1"/>
    </source>
</evidence>
<dbReference type="Pfam" id="PF03734">
    <property type="entry name" value="YkuD"/>
    <property type="match status" value="1"/>
</dbReference>
<keyword evidence="4 6" id="KW-0573">Peptidoglycan synthesis</keyword>
<feature type="active site" description="Proton donor/acceptor" evidence="6">
    <location>
        <position position="407"/>
    </location>
</feature>
<evidence type="ECO:0000256" key="3">
    <source>
        <dbReference type="ARBA" id="ARBA00022960"/>
    </source>
</evidence>
<evidence type="ECO:0000256" key="4">
    <source>
        <dbReference type="ARBA" id="ARBA00022984"/>
    </source>
</evidence>
<evidence type="ECO:0000256" key="7">
    <source>
        <dbReference type="SAM" id="MobiDB-lite"/>
    </source>
</evidence>
<dbReference type="Proteomes" id="UP000070456">
    <property type="component" value="Unassembled WGS sequence"/>
</dbReference>
<dbReference type="UniPathway" id="UPA00219"/>
<organism evidence="9 10">
    <name type="scientific">Thermotalea metallivorans</name>
    <dbReference type="NCBI Taxonomy" id="520762"/>
    <lineage>
        <taxon>Bacteria</taxon>
        <taxon>Bacillati</taxon>
        <taxon>Bacillota</taxon>
        <taxon>Clostridia</taxon>
        <taxon>Peptostreptococcales</taxon>
        <taxon>Thermotaleaceae</taxon>
        <taxon>Thermotalea</taxon>
    </lineage>
</organism>
<dbReference type="CDD" id="cd16913">
    <property type="entry name" value="YkuD_like"/>
    <property type="match status" value="1"/>
</dbReference>
<dbReference type="GO" id="GO:0071555">
    <property type="term" value="P:cell wall organization"/>
    <property type="evidence" value="ECO:0007669"/>
    <property type="project" value="UniProtKB-UniRule"/>
</dbReference>
<dbReference type="AlphaFoldDB" id="A0A140LDM3"/>
<dbReference type="PATRIC" id="fig|520762.4.peg.202"/>
<dbReference type="PROSITE" id="PS51257">
    <property type="entry name" value="PROKAR_LIPOPROTEIN"/>
    <property type="match status" value="1"/>
</dbReference>
<feature type="domain" description="L,D-TPase catalytic" evidence="8">
    <location>
        <begin position="325"/>
        <end position="465"/>
    </location>
</feature>
<keyword evidence="10" id="KW-1185">Reference proteome</keyword>
<dbReference type="SUPFAM" id="SSF141523">
    <property type="entry name" value="L,D-transpeptidase catalytic domain-like"/>
    <property type="match status" value="1"/>
</dbReference>
<keyword evidence="2" id="KW-0808">Transferase</keyword>
<feature type="region of interest" description="Disordered" evidence="7">
    <location>
        <begin position="68"/>
        <end position="87"/>
    </location>
</feature>
<dbReference type="PROSITE" id="PS52029">
    <property type="entry name" value="LD_TPASE"/>
    <property type="match status" value="1"/>
</dbReference>
<comment type="pathway">
    <text evidence="1 6">Cell wall biogenesis; peptidoglycan biosynthesis.</text>
</comment>
<name>A0A140LDM3_9FIRM</name>
<dbReference type="GO" id="GO:0008360">
    <property type="term" value="P:regulation of cell shape"/>
    <property type="evidence" value="ECO:0007669"/>
    <property type="project" value="UniProtKB-UniRule"/>
</dbReference>
<proteinExistence type="predicted"/>
<evidence type="ECO:0000256" key="5">
    <source>
        <dbReference type="ARBA" id="ARBA00023316"/>
    </source>
</evidence>
<feature type="compositionally biased region" description="Basic and acidic residues" evidence="7">
    <location>
        <begin position="72"/>
        <end position="84"/>
    </location>
</feature>
<feature type="active site" description="Nucleophile" evidence="6">
    <location>
        <position position="441"/>
    </location>
</feature>
<dbReference type="EMBL" id="LOEE01000004">
    <property type="protein sequence ID" value="KXG78648.1"/>
    <property type="molecule type" value="Genomic_DNA"/>
</dbReference>
<dbReference type="InterPro" id="IPR038063">
    <property type="entry name" value="Transpep_catalytic_dom"/>
</dbReference>
<reference evidence="9 10" key="1">
    <citation type="submission" date="2015-12" db="EMBL/GenBank/DDBJ databases">
        <title>Draft genome sequence of the thermoanaerobe Thermotalea metallivorans, an isolate from the runoff channel of the Great Artesian Basin, Australia.</title>
        <authorList>
            <person name="Patel B.K."/>
        </authorList>
    </citation>
    <scope>NUCLEOTIDE SEQUENCE [LARGE SCALE GENOMIC DNA]</scope>
    <source>
        <strain evidence="9 10">B2-1</strain>
    </source>
</reference>